<keyword evidence="4" id="KW-1185">Reference proteome</keyword>
<evidence type="ECO:0000256" key="2">
    <source>
        <dbReference type="SAM" id="Phobius"/>
    </source>
</evidence>
<feature type="region of interest" description="Disordered" evidence="1">
    <location>
        <begin position="61"/>
        <end position="122"/>
    </location>
</feature>
<dbReference type="AlphaFoldDB" id="A0A3N1HMT7"/>
<sequence length="297" mass="30642">MLHDDGADHDEVDGTHEDGRPRRPLGRRLLVGALGTTVAVAGLAGAGALGVAGLGGLDVVTGTVPASAVGDDRPRPATPTEDPYLAGLTAEETPPPEGPDDRPPPVADERPSPAPQDDPRVVAYDVPDLDDAWDAALPAGLVTMSVGEQYRFSPTVPGQSCNGDDGVDPVAGRQWMWAEEASNRLDQLVVDVAVTGWAEGTGDDALDDVRLDRADCSWLGAVPDQIDIPVDGADGSWLGVRRTADEDVLHGAARTGDLLVGVQVWGRPGQDGADLAVRVMEEAVRGLQAADPGGAAG</sequence>
<comment type="caution">
    <text evidence="3">The sequence shown here is derived from an EMBL/GenBank/DDBJ whole genome shotgun (WGS) entry which is preliminary data.</text>
</comment>
<evidence type="ECO:0000313" key="3">
    <source>
        <dbReference type="EMBL" id="ROP43814.1"/>
    </source>
</evidence>
<reference evidence="3 4" key="1">
    <citation type="journal article" date="2015" name="Stand. Genomic Sci.">
        <title>Genomic Encyclopedia of Bacterial and Archaeal Type Strains, Phase III: the genomes of soil and plant-associated and newly described type strains.</title>
        <authorList>
            <person name="Whitman W.B."/>
            <person name="Woyke T."/>
            <person name="Klenk H.P."/>
            <person name="Zhou Y."/>
            <person name="Lilburn T.G."/>
            <person name="Beck B.J."/>
            <person name="De Vos P."/>
            <person name="Vandamme P."/>
            <person name="Eisen J.A."/>
            <person name="Garrity G."/>
            <person name="Hugenholtz P."/>
            <person name="Kyrpides N.C."/>
        </authorList>
    </citation>
    <scope>NUCLEOTIDE SEQUENCE [LARGE SCALE GENOMIC DNA]</scope>
    <source>
        <strain evidence="3 4">CECT 7306</strain>
    </source>
</reference>
<dbReference type="OrthoDB" id="5197944at2"/>
<dbReference type="EMBL" id="RJKN01000003">
    <property type="protein sequence ID" value="ROP43814.1"/>
    <property type="molecule type" value="Genomic_DNA"/>
</dbReference>
<feature type="transmembrane region" description="Helical" evidence="2">
    <location>
        <begin position="29"/>
        <end position="57"/>
    </location>
</feature>
<keyword evidence="2" id="KW-1133">Transmembrane helix</keyword>
<dbReference type="RefSeq" id="WP_123379500.1">
    <property type="nucleotide sequence ID" value="NZ_RJKN01000003.1"/>
</dbReference>
<gene>
    <name evidence="3" type="ORF">EDC03_1410</name>
</gene>
<name>A0A3N1HMT7_9ACTN</name>
<organism evidence="3 4">
    <name type="scientific">Pseudokineococcus lusitanus</name>
    <dbReference type="NCBI Taxonomy" id="763993"/>
    <lineage>
        <taxon>Bacteria</taxon>
        <taxon>Bacillati</taxon>
        <taxon>Actinomycetota</taxon>
        <taxon>Actinomycetes</taxon>
        <taxon>Kineosporiales</taxon>
        <taxon>Kineosporiaceae</taxon>
        <taxon>Pseudokineococcus</taxon>
    </lineage>
</organism>
<accession>A0A3N1HMT7</accession>
<evidence type="ECO:0008006" key="5">
    <source>
        <dbReference type="Google" id="ProtNLM"/>
    </source>
</evidence>
<dbReference type="Proteomes" id="UP000276232">
    <property type="component" value="Unassembled WGS sequence"/>
</dbReference>
<evidence type="ECO:0000256" key="1">
    <source>
        <dbReference type="SAM" id="MobiDB-lite"/>
    </source>
</evidence>
<keyword evidence="2" id="KW-0812">Transmembrane</keyword>
<evidence type="ECO:0000313" key="4">
    <source>
        <dbReference type="Proteomes" id="UP000276232"/>
    </source>
</evidence>
<feature type="region of interest" description="Disordered" evidence="1">
    <location>
        <begin position="1"/>
        <end position="25"/>
    </location>
</feature>
<dbReference type="InParanoid" id="A0A3N1HMT7"/>
<protein>
    <recommendedName>
        <fullName evidence="5">PknH-like protein</fullName>
    </recommendedName>
</protein>
<proteinExistence type="predicted"/>
<keyword evidence="2" id="KW-0472">Membrane</keyword>
<feature type="compositionally biased region" description="Basic and acidic residues" evidence="1">
    <location>
        <begin position="99"/>
        <end position="111"/>
    </location>
</feature>
<feature type="compositionally biased region" description="Basic and acidic residues" evidence="1">
    <location>
        <begin position="12"/>
        <end position="21"/>
    </location>
</feature>